<dbReference type="AlphaFoldDB" id="A0A816M0R2"/>
<name>A0A816M0R2_9BILA</name>
<dbReference type="Gene3D" id="1.10.340.70">
    <property type="match status" value="1"/>
</dbReference>
<dbReference type="GO" id="GO:0016787">
    <property type="term" value="F:hydrolase activity"/>
    <property type="evidence" value="ECO:0007669"/>
    <property type="project" value="UniProtKB-KW"/>
</dbReference>
<dbReference type="InterPro" id="IPR012337">
    <property type="entry name" value="RNaseH-like_sf"/>
</dbReference>
<dbReference type="PANTHER" id="PTHR37984:SF5">
    <property type="entry name" value="PROTEIN NYNRIN-LIKE"/>
    <property type="match status" value="1"/>
</dbReference>
<dbReference type="FunFam" id="3.30.420.10:FF:000032">
    <property type="entry name" value="Retrovirus-related Pol polyprotein from transposon 297-like Protein"/>
    <property type="match status" value="1"/>
</dbReference>
<gene>
    <name evidence="9" type="ORF">XDN619_LOCUS1874</name>
</gene>
<evidence type="ECO:0000313" key="9">
    <source>
        <dbReference type="EMBL" id="CAF1970943.1"/>
    </source>
</evidence>
<dbReference type="Pfam" id="PF17917">
    <property type="entry name" value="RT_RNaseH"/>
    <property type="match status" value="1"/>
</dbReference>
<dbReference type="InterPro" id="IPR050951">
    <property type="entry name" value="Retrovirus_Pol_polyprotein"/>
</dbReference>
<dbReference type="Gene3D" id="3.30.420.10">
    <property type="entry name" value="Ribonuclease H-like superfamily/Ribonuclease H"/>
    <property type="match status" value="1"/>
</dbReference>
<dbReference type="Pfam" id="PF03732">
    <property type="entry name" value="Retrotrans_gag"/>
    <property type="match status" value="1"/>
</dbReference>
<reference evidence="9" key="1">
    <citation type="submission" date="2021-02" db="EMBL/GenBank/DDBJ databases">
        <authorList>
            <person name="Nowell W R."/>
        </authorList>
    </citation>
    <scope>NUCLEOTIDE SEQUENCE</scope>
</reference>
<dbReference type="Pfam" id="PF00665">
    <property type="entry name" value="rve"/>
    <property type="match status" value="1"/>
</dbReference>
<dbReference type="Pfam" id="PF17921">
    <property type="entry name" value="Integrase_H2C2"/>
    <property type="match status" value="1"/>
</dbReference>
<keyword evidence="3" id="KW-0540">Nuclease</keyword>
<accession>A0A816M0R2</accession>
<proteinExistence type="predicted"/>
<comment type="caution">
    <text evidence="9">The sequence shown here is derived from an EMBL/GenBank/DDBJ whole genome shotgun (WGS) entry which is preliminary data.</text>
</comment>
<dbReference type="GO" id="GO:0003676">
    <property type="term" value="F:nucleic acid binding"/>
    <property type="evidence" value="ECO:0007669"/>
    <property type="project" value="InterPro"/>
</dbReference>
<dbReference type="InterPro" id="IPR041373">
    <property type="entry name" value="RT_RNaseH"/>
</dbReference>
<dbReference type="PANTHER" id="PTHR37984">
    <property type="entry name" value="PROTEIN CBG26694"/>
    <property type="match status" value="1"/>
</dbReference>
<dbReference type="InterPro" id="IPR043502">
    <property type="entry name" value="DNA/RNA_pol_sf"/>
</dbReference>
<dbReference type="FunFam" id="1.10.340.70:FF:000001">
    <property type="entry name" value="Retrovirus-related Pol polyprotein from transposon gypsy-like Protein"/>
    <property type="match status" value="1"/>
</dbReference>
<evidence type="ECO:0000256" key="1">
    <source>
        <dbReference type="ARBA" id="ARBA00022679"/>
    </source>
</evidence>
<feature type="domain" description="Integrase catalytic" evidence="8">
    <location>
        <begin position="831"/>
        <end position="990"/>
    </location>
</feature>
<organism evidence="9 10">
    <name type="scientific">Rotaria magnacalcarata</name>
    <dbReference type="NCBI Taxonomy" id="392030"/>
    <lineage>
        <taxon>Eukaryota</taxon>
        <taxon>Metazoa</taxon>
        <taxon>Spiralia</taxon>
        <taxon>Gnathifera</taxon>
        <taxon>Rotifera</taxon>
        <taxon>Eurotatoria</taxon>
        <taxon>Bdelloidea</taxon>
        <taxon>Philodinida</taxon>
        <taxon>Philodinidae</taxon>
        <taxon>Rotaria</taxon>
    </lineage>
</organism>
<dbReference type="InterPro" id="IPR041588">
    <property type="entry name" value="Integrase_H2C2"/>
</dbReference>
<evidence type="ECO:0000256" key="5">
    <source>
        <dbReference type="ARBA" id="ARBA00022801"/>
    </source>
</evidence>
<dbReference type="InterPro" id="IPR005162">
    <property type="entry name" value="Retrotrans_gag_dom"/>
</dbReference>
<dbReference type="EMBL" id="CAJNRG010000090">
    <property type="protein sequence ID" value="CAF1970943.1"/>
    <property type="molecule type" value="Genomic_DNA"/>
</dbReference>
<evidence type="ECO:0000256" key="4">
    <source>
        <dbReference type="ARBA" id="ARBA00022759"/>
    </source>
</evidence>
<keyword evidence="4" id="KW-0255">Endonuclease</keyword>
<dbReference type="GO" id="GO:0004519">
    <property type="term" value="F:endonuclease activity"/>
    <property type="evidence" value="ECO:0007669"/>
    <property type="project" value="UniProtKB-KW"/>
</dbReference>
<feature type="region of interest" description="Disordered" evidence="7">
    <location>
        <begin position="1024"/>
        <end position="1044"/>
    </location>
</feature>
<dbReference type="GO" id="GO:0015074">
    <property type="term" value="P:DNA integration"/>
    <property type="evidence" value="ECO:0007669"/>
    <property type="project" value="InterPro"/>
</dbReference>
<dbReference type="PROSITE" id="PS50994">
    <property type="entry name" value="INTEGRASE"/>
    <property type="match status" value="1"/>
</dbReference>
<evidence type="ECO:0000256" key="2">
    <source>
        <dbReference type="ARBA" id="ARBA00022695"/>
    </source>
</evidence>
<evidence type="ECO:0000313" key="10">
    <source>
        <dbReference type="Proteomes" id="UP000663887"/>
    </source>
</evidence>
<dbReference type="SUPFAM" id="SSF53098">
    <property type="entry name" value="Ribonuclease H-like"/>
    <property type="match status" value="1"/>
</dbReference>
<dbReference type="FunFam" id="3.30.70.270:FF:000020">
    <property type="entry name" value="Transposon Tf2-6 polyprotein-like Protein"/>
    <property type="match status" value="1"/>
</dbReference>
<dbReference type="Proteomes" id="UP000663887">
    <property type="component" value="Unassembled WGS sequence"/>
</dbReference>
<evidence type="ECO:0000256" key="7">
    <source>
        <dbReference type="SAM" id="MobiDB-lite"/>
    </source>
</evidence>
<dbReference type="CDD" id="cd09274">
    <property type="entry name" value="RNase_HI_RT_Ty3"/>
    <property type="match status" value="1"/>
</dbReference>
<evidence type="ECO:0000256" key="3">
    <source>
        <dbReference type="ARBA" id="ARBA00022722"/>
    </source>
</evidence>
<evidence type="ECO:0000256" key="6">
    <source>
        <dbReference type="ARBA" id="ARBA00022918"/>
    </source>
</evidence>
<keyword evidence="1" id="KW-0808">Transferase</keyword>
<keyword evidence="6" id="KW-0695">RNA-directed DNA polymerase</keyword>
<evidence type="ECO:0000259" key="8">
    <source>
        <dbReference type="PROSITE" id="PS50994"/>
    </source>
</evidence>
<dbReference type="Gene3D" id="3.30.70.270">
    <property type="match status" value="1"/>
</dbReference>
<dbReference type="InterPro" id="IPR043128">
    <property type="entry name" value="Rev_trsase/Diguanyl_cyclase"/>
</dbReference>
<dbReference type="InterPro" id="IPR036397">
    <property type="entry name" value="RNaseH_sf"/>
</dbReference>
<keyword evidence="5" id="KW-0378">Hydrolase</keyword>
<dbReference type="InterPro" id="IPR001584">
    <property type="entry name" value="Integrase_cat-core"/>
</dbReference>
<sequence length="1108" mass="129236">MAANTRSKQQVKDELNSILESNNPLSLTQLVEDSDDDYKQQSNNTIPKTLEQWDVFREYEQQQLTSIKLLTKDEMLNVEQWLLDLDKVYEALRYQMSRRIWQTITYLQDEEQLWYEQEKQEIKNDWFYFCKKLKQHIFDQLQTNSILSKGHHLSSVRNTIPVEQFSSAKSSSININSSLTSALSITMAREIVKSPTYFRGAKDDVIEWLEKLEQRFTMANWPDELKLQYIPIHLQEDAYRWWTQSSTKITTWSCFVDAIKQAFGSTKLKELTFEQLRTYKQTINQSITQYYDKVIELCKRVDTSMTDSMKLQYLLAGVKQSLKLHIALYDPQSPETFLSYARKVEDTLSLTNTDYDSNQYEYYQNMNHNLQLNSSKCFILNRQIDYLSHTVSQFGVKPNKEKIQAIMNLREPTTLAASNKFLGGMSWYRKFLPQFASVAAPIISVTNLTKPNRKKFVWGPPQRGAFLQLKQLLINQPLFLQFPNDDYPIILTTDASKVGLGGTLQQVINGETKNLYYHSQITSAIERRYDPIELEALAIWACFRRMRSYLLGRSIIIYTDHCPLCNMMNKSVKNRRVDRISMLLQEYNIEKIIHIKGQQNCLADYLSRNPIQSEPEEIFDEDYGISTLFNEEPPVLASVSVDTHPVISAVVTRSMKKQSFQQTTELDKSSSSIEKEIDSSCLEQIKKSSSHSPINLDTCNQFDIKQIKLEQAKDFIIQKKVKEFQQNPTRGSFVLHDGLLYKLMPMNLRSITKLKLIYIPSSMVNSLLKAYHSDPLGGHFGIRRTYYKLKNKYWWPTMKQSIAQFIKSCLPCQQYNVSRLKKPGLLCPIETPAGPFQLIGIDYCGPFKRTPRENQYVLCITDYFTRWVTAVALPDCTAQTTAYTIFTEYICRYGAPMSILTDQGTHFKNQLMESMAQLIGYNHILSTVYHPQTNGMVERFNATFVPQLAKLQDRENNNWDEYLPSIVFAYNTGVHAATQYSPFQLQFGRDPYMPTDTTLNYVFYKPSDYYNQLKKSLQLIQQHARDQSTYSHKNNKKYYDKNRSNPQYEINDTILIRIQGLRSKLDPQFTLTPKIVIQKQHPTYWVRDQMNDQITRVHVNDMRPILLP</sequence>
<dbReference type="SUPFAM" id="SSF56672">
    <property type="entry name" value="DNA/RNA polymerases"/>
    <property type="match status" value="1"/>
</dbReference>
<keyword evidence="2" id="KW-0548">Nucleotidyltransferase</keyword>
<protein>
    <recommendedName>
        <fullName evidence="8">Integrase catalytic domain-containing protein</fullName>
    </recommendedName>
</protein>
<dbReference type="GO" id="GO:0003964">
    <property type="term" value="F:RNA-directed DNA polymerase activity"/>
    <property type="evidence" value="ECO:0007669"/>
    <property type="project" value="UniProtKB-KW"/>
</dbReference>